<organism evidence="5 6">
    <name type="scientific">Penicillium capsulatum</name>
    <dbReference type="NCBI Taxonomy" id="69766"/>
    <lineage>
        <taxon>Eukaryota</taxon>
        <taxon>Fungi</taxon>
        <taxon>Dikarya</taxon>
        <taxon>Ascomycota</taxon>
        <taxon>Pezizomycotina</taxon>
        <taxon>Eurotiomycetes</taxon>
        <taxon>Eurotiomycetidae</taxon>
        <taxon>Eurotiales</taxon>
        <taxon>Aspergillaceae</taxon>
        <taxon>Penicillium</taxon>
    </lineage>
</organism>
<dbReference type="InterPro" id="IPR045135">
    <property type="entry name" value="Rpn7_N"/>
</dbReference>
<dbReference type="PANTHER" id="PTHR14145">
    <property type="entry name" value="26S PROTESOME SUBUNIT 6"/>
    <property type="match status" value="1"/>
</dbReference>
<evidence type="ECO:0000313" key="6">
    <source>
        <dbReference type="Proteomes" id="UP001146351"/>
    </source>
</evidence>
<evidence type="ECO:0000256" key="3">
    <source>
        <dbReference type="SAM" id="MobiDB-lite"/>
    </source>
</evidence>
<dbReference type="Pfam" id="PF01399">
    <property type="entry name" value="PCI"/>
    <property type="match status" value="1"/>
</dbReference>
<dbReference type="InterPro" id="IPR019585">
    <property type="entry name" value="Rpn7/CSN1"/>
</dbReference>
<dbReference type="Pfam" id="PF21154">
    <property type="entry name" value="RPN7_PSMD6_C"/>
    <property type="match status" value="1"/>
</dbReference>
<dbReference type="Gene3D" id="1.25.40.570">
    <property type="match status" value="2"/>
</dbReference>
<dbReference type="GO" id="GO:0005838">
    <property type="term" value="C:proteasome regulatory particle"/>
    <property type="evidence" value="ECO:0007669"/>
    <property type="project" value="TreeGrafter"/>
</dbReference>
<feature type="coiled-coil region" evidence="2">
    <location>
        <begin position="111"/>
        <end position="138"/>
    </location>
</feature>
<dbReference type="GO" id="GO:0043161">
    <property type="term" value="P:proteasome-mediated ubiquitin-dependent protein catabolic process"/>
    <property type="evidence" value="ECO:0007669"/>
    <property type="project" value="TreeGrafter"/>
</dbReference>
<dbReference type="EMBL" id="JAPQKO010000003">
    <property type="protein sequence ID" value="KAJ5173218.1"/>
    <property type="molecule type" value="Genomic_DNA"/>
</dbReference>
<gene>
    <name evidence="5" type="ORF">N7492_005811</name>
</gene>
<dbReference type="AlphaFoldDB" id="A0A9W9ICJ5"/>
<dbReference type="PANTHER" id="PTHR14145:SF1">
    <property type="entry name" value="26S PROTEASOME NON-ATPASE REGULATORY SUBUNIT 6"/>
    <property type="match status" value="1"/>
</dbReference>
<dbReference type="FunFam" id="1.25.40.570:FF:000013">
    <property type="entry name" value="Proteasome regulatory particle subunit (RpnG)"/>
    <property type="match status" value="1"/>
</dbReference>
<evidence type="ECO:0000313" key="5">
    <source>
        <dbReference type="EMBL" id="KAJ5173218.1"/>
    </source>
</evidence>
<dbReference type="PROSITE" id="PS50250">
    <property type="entry name" value="PCI"/>
    <property type="match status" value="1"/>
</dbReference>
<dbReference type="FunFam" id="1.25.40.570:FF:000021">
    <property type="entry name" value="Putative proteasome regulatory particle subunit"/>
    <property type="match status" value="1"/>
</dbReference>
<feature type="domain" description="PCI" evidence="4">
    <location>
        <begin position="230"/>
        <end position="459"/>
    </location>
</feature>
<keyword evidence="6" id="KW-1185">Reference proteome</keyword>
<comment type="caution">
    <text evidence="5">The sequence shown here is derived from an EMBL/GenBank/DDBJ whole genome shotgun (WGS) entry which is preliminary data.</text>
</comment>
<feature type="region of interest" description="Disordered" evidence="3">
    <location>
        <begin position="301"/>
        <end position="321"/>
    </location>
</feature>
<evidence type="ECO:0000256" key="1">
    <source>
        <dbReference type="ARBA" id="ARBA00022942"/>
    </source>
</evidence>
<reference evidence="5" key="1">
    <citation type="submission" date="2022-11" db="EMBL/GenBank/DDBJ databases">
        <authorList>
            <person name="Petersen C."/>
        </authorList>
    </citation>
    <scope>NUCLEOTIDE SEQUENCE</scope>
    <source>
        <strain evidence="5">IBT 21917</strain>
    </source>
</reference>
<keyword evidence="1" id="KW-0647">Proteasome</keyword>
<dbReference type="OrthoDB" id="1452at2759"/>
<dbReference type="SMART" id="SM00088">
    <property type="entry name" value="PINT"/>
    <property type="match status" value="1"/>
</dbReference>
<evidence type="ECO:0000256" key="2">
    <source>
        <dbReference type="SAM" id="Coils"/>
    </source>
</evidence>
<proteinExistence type="predicted"/>
<accession>A0A9W9ICJ5</accession>
<name>A0A9W9ICJ5_9EURO</name>
<feature type="compositionally biased region" description="Basic and acidic residues" evidence="3">
    <location>
        <begin position="307"/>
        <end position="316"/>
    </location>
</feature>
<dbReference type="InterPro" id="IPR049549">
    <property type="entry name" value="RPN7_PSMD6_C"/>
</dbReference>
<dbReference type="SUPFAM" id="SSF46785">
    <property type="entry name" value="Winged helix' DNA-binding domain"/>
    <property type="match status" value="1"/>
</dbReference>
<keyword evidence="2" id="KW-0175">Coiled coil</keyword>
<dbReference type="InterPro" id="IPR036390">
    <property type="entry name" value="WH_DNA-bd_sf"/>
</dbReference>
<reference evidence="5" key="2">
    <citation type="journal article" date="2023" name="IMA Fungus">
        <title>Comparative genomic study of the Penicillium genus elucidates a diverse pangenome and 15 lateral gene transfer events.</title>
        <authorList>
            <person name="Petersen C."/>
            <person name="Sorensen T."/>
            <person name="Nielsen M.R."/>
            <person name="Sondergaard T.E."/>
            <person name="Sorensen J.L."/>
            <person name="Fitzpatrick D.A."/>
            <person name="Frisvad J.C."/>
            <person name="Nielsen K.L."/>
        </authorList>
    </citation>
    <scope>NUCLEOTIDE SEQUENCE</scope>
    <source>
        <strain evidence="5">IBT 21917</strain>
    </source>
</reference>
<evidence type="ECO:0000259" key="4">
    <source>
        <dbReference type="PROSITE" id="PS50250"/>
    </source>
</evidence>
<protein>
    <recommendedName>
        <fullName evidence="4">PCI domain-containing protein</fullName>
    </recommendedName>
</protein>
<sequence length="493" mass="54435">MGSDPQYIKYPDLLLAQHVFNLSNPACAPSIQQTSLKKLQDAIAERKMAPFYRHLAHPVEGILNNTGEGVTQYPAHSAGTKAHLTSNILASRKSSLKIDFPWDEKVYQSLVEDNKKELETFQKEEDEAEEAAGETEVQAARGKRAEFWARVGDKDKAIESHETLIEKTGSLGTKIDLSLALIRIGLFFGDRVFVKKTIERAEALVESGGDWDRRNRLKAYKGLHLLTIRSYGIAAPLLLDSLSTFTSYELCSYSSLVIYSVLAGSLSLKRVDFKAKVVDAPEIKAILGSGEDQLAALSGEISSGPGAREEEMKDATVSKSTPGGATTAINLTSMSAGSSAQAENEVPVDFSPLANLVTSLYSGNYRSFFGALAAVEDQFLTQDRYLHEHRAWFVREMRLRAYQQLLQSYRVVGLSSMASDFGVTVDYLDRDLAKYISGNRISCTIDRVNGIIETNRPDDKNKQYADVVKHGDALITKLQKYGQAVRLRGSERS</sequence>
<dbReference type="Pfam" id="PF10602">
    <property type="entry name" value="RPN7"/>
    <property type="match status" value="1"/>
</dbReference>
<dbReference type="InterPro" id="IPR000717">
    <property type="entry name" value="PCI_dom"/>
</dbReference>
<dbReference type="Proteomes" id="UP001146351">
    <property type="component" value="Unassembled WGS sequence"/>
</dbReference>